<dbReference type="RefSeq" id="WP_123205888.1">
    <property type="nucleotide sequence ID" value="NZ_RBEE01000022.1"/>
</dbReference>
<dbReference type="EMBL" id="RBEE01000022">
    <property type="protein sequence ID" value="RNL52787.1"/>
    <property type="molecule type" value="Genomic_DNA"/>
</dbReference>
<keyword evidence="2" id="KW-1185">Reference proteome</keyword>
<dbReference type="OrthoDB" id="770672at2"/>
<accession>A0A3N0BUG9</accession>
<comment type="caution">
    <text evidence="1">The sequence shown here is derived from an EMBL/GenBank/DDBJ whole genome shotgun (WGS) entry which is preliminary data.</text>
</comment>
<gene>
    <name evidence="1" type="ORF">D7004_10870</name>
</gene>
<evidence type="ECO:0000313" key="1">
    <source>
        <dbReference type="EMBL" id="RNL52787.1"/>
    </source>
</evidence>
<proteinExistence type="predicted"/>
<evidence type="ECO:0000313" key="2">
    <source>
        <dbReference type="Proteomes" id="UP000274046"/>
    </source>
</evidence>
<name>A0A3N0BUG9_9SPHI</name>
<reference evidence="1 2" key="1">
    <citation type="submission" date="2018-10" db="EMBL/GenBank/DDBJ databases">
        <title>Genome sequencing of Pedobacter jejuensis TNB23.</title>
        <authorList>
            <person name="Cho Y.-J."/>
            <person name="Cho A."/>
            <person name="Kim O.-S."/>
        </authorList>
    </citation>
    <scope>NUCLEOTIDE SEQUENCE [LARGE SCALE GENOMIC DNA]</scope>
    <source>
        <strain evidence="1 2">TNB23</strain>
    </source>
</reference>
<sequence>MISAKPFLSENVKDFMDYALDVIKSMDGAPEHNSEEKQLVNQKLDKLKEYLEIVSISYNETTPSISANAAIENTANFSGTGHS</sequence>
<dbReference type="AlphaFoldDB" id="A0A3N0BUG9"/>
<protein>
    <submittedName>
        <fullName evidence="1">Uncharacterized protein</fullName>
    </submittedName>
</protein>
<dbReference type="Proteomes" id="UP000274046">
    <property type="component" value="Unassembled WGS sequence"/>
</dbReference>
<organism evidence="1 2">
    <name type="scientific">Pedobacter jejuensis</name>
    <dbReference type="NCBI Taxonomy" id="1268550"/>
    <lineage>
        <taxon>Bacteria</taxon>
        <taxon>Pseudomonadati</taxon>
        <taxon>Bacteroidota</taxon>
        <taxon>Sphingobacteriia</taxon>
        <taxon>Sphingobacteriales</taxon>
        <taxon>Sphingobacteriaceae</taxon>
        <taxon>Pedobacter</taxon>
    </lineage>
</organism>